<accession>A0AAN0K683</accession>
<dbReference type="EMBL" id="AP028056">
    <property type="protein sequence ID" value="BEH01525.1"/>
    <property type="molecule type" value="Genomic_DNA"/>
</dbReference>
<sequence length="424" mass="43606">MTNSPASAWNRPGTTGFAAPAAPKARRGAQLSPTQQAPAPAKSGTNMPTSSVIAWWRVVLVIVCLAAAVITPLMLDQNRQSVERVNAATQQMLRLETVRSDLLGAEAASTQALLMTTDGQSPNAGYLGLVDSAAAELIAAAAASPADSASLQDINTAMSRYVAQLAVAMHTGGQPDMLVASQQLADDVLPLLDAQIAQQTSILESSGGNQQWLIALLAVPLLLLAAASIVIARRTRRVFNLGLVLAFAGAVASGVIVTQLVTTSAASISAVQTSGVSRATAVAQAYGAVTEAKAAEGRILLGITDPASGAQTYSDATGRADQALSVLGDSQAADQLTQMISTHEQLMAAPEPPSSELVASAQAPYDWLIDWLTEQSSSIGQEVDADLSGHAETVENLAVLVAGIMVFAAVSSAVGLSGSLRRYR</sequence>
<organism evidence="3 4">
    <name type="scientific">Brooklawnia propionicigenes</name>
    <dbReference type="NCBI Taxonomy" id="3041175"/>
    <lineage>
        <taxon>Bacteria</taxon>
        <taxon>Bacillati</taxon>
        <taxon>Actinomycetota</taxon>
        <taxon>Actinomycetes</taxon>
        <taxon>Propionibacteriales</taxon>
        <taxon>Propionibacteriaceae</taxon>
        <taxon>Brooklawnia</taxon>
    </lineage>
</organism>
<keyword evidence="2" id="KW-0472">Membrane</keyword>
<evidence type="ECO:0000313" key="3">
    <source>
        <dbReference type="EMBL" id="BEH01525.1"/>
    </source>
</evidence>
<feature type="transmembrane region" description="Helical" evidence="2">
    <location>
        <begin position="212"/>
        <end position="231"/>
    </location>
</feature>
<feature type="region of interest" description="Disordered" evidence="1">
    <location>
        <begin position="1"/>
        <end position="47"/>
    </location>
</feature>
<proteinExistence type="predicted"/>
<evidence type="ECO:0000256" key="1">
    <source>
        <dbReference type="SAM" id="MobiDB-lite"/>
    </source>
</evidence>
<dbReference type="Proteomes" id="UP001431656">
    <property type="component" value="Chromosome"/>
</dbReference>
<keyword evidence="4" id="KW-1185">Reference proteome</keyword>
<feature type="transmembrane region" description="Helical" evidence="2">
    <location>
        <begin position="397"/>
        <end position="420"/>
    </location>
</feature>
<feature type="transmembrane region" description="Helical" evidence="2">
    <location>
        <begin position="238"/>
        <end position="261"/>
    </location>
</feature>
<feature type="transmembrane region" description="Helical" evidence="2">
    <location>
        <begin position="54"/>
        <end position="75"/>
    </location>
</feature>
<keyword evidence="2" id="KW-1133">Transmembrane helix</keyword>
<dbReference type="AlphaFoldDB" id="A0AAN0K683"/>
<name>A0AAN0K683_9ACTN</name>
<reference evidence="3" key="1">
    <citation type="journal article" date="2024" name="Int. J. Syst. Evol. Microbiol.">
        <title>Brooklawnia propionicigenes sp. nov., a facultatively anaerobic, propionate-producing bacterium isolated from a methanogenic reactor treating waste from cattle farms.</title>
        <authorList>
            <person name="Akita Y."/>
            <person name="Ueki A."/>
            <person name="Tonouchi A."/>
            <person name="Sugawara Y."/>
            <person name="Honma S."/>
            <person name="Kaku N."/>
            <person name="Ueki K."/>
        </authorList>
    </citation>
    <scope>NUCLEOTIDE SEQUENCE</scope>
    <source>
        <strain evidence="3">SH051</strain>
    </source>
</reference>
<gene>
    <name evidence="3" type="ORF">brsh051_08060</name>
</gene>
<keyword evidence="2" id="KW-0812">Transmembrane</keyword>
<dbReference type="RefSeq" id="WP_286267812.1">
    <property type="nucleotide sequence ID" value="NZ_AP028056.1"/>
</dbReference>
<feature type="compositionally biased region" description="Low complexity" evidence="1">
    <location>
        <begin position="11"/>
        <end position="23"/>
    </location>
</feature>
<evidence type="ECO:0000256" key="2">
    <source>
        <dbReference type="SAM" id="Phobius"/>
    </source>
</evidence>
<evidence type="ECO:0000313" key="4">
    <source>
        <dbReference type="Proteomes" id="UP001431656"/>
    </source>
</evidence>
<feature type="compositionally biased region" description="Polar residues" evidence="1">
    <location>
        <begin position="31"/>
        <end position="47"/>
    </location>
</feature>
<dbReference type="KEGG" id="broo:brsh051_08060"/>
<protein>
    <submittedName>
        <fullName evidence="3">Uncharacterized protein</fullName>
    </submittedName>
</protein>